<gene>
    <name evidence="2" type="ORF">Pla123a_14500</name>
</gene>
<accession>A0A5C5YRQ8</accession>
<proteinExistence type="predicted"/>
<dbReference type="RefSeq" id="WP_146585356.1">
    <property type="nucleotide sequence ID" value="NZ_SJPO01000003.1"/>
</dbReference>
<dbReference type="InterPro" id="IPR018756">
    <property type="entry name" value="DUF2314"/>
</dbReference>
<protein>
    <recommendedName>
        <fullName evidence="1">DUF2314 domain-containing protein</fullName>
    </recommendedName>
</protein>
<sequence>MASDSDDLVPYFMPALVAVLVHAEDEKGSPLTKDEVHSIRDNAACIMMEVGDARRMDDSRGYRDVDPENCWHDWQVARREMGRQPDLDPGPRFYHARADDPAYQQTIRDAQESLVLFRQFLPVDGTPRPDALVKTRITDGDNSALMWLNYVAVEGDNFSGEFFEVPDEPSIHKVGDRHTVAPSEVLDWMVNQNGRISGGFSLRYQRAQMSDAEQIEFDRHIGATDYI</sequence>
<reference evidence="2 3" key="1">
    <citation type="submission" date="2019-02" db="EMBL/GenBank/DDBJ databases">
        <title>Deep-cultivation of Planctomycetes and their phenomic and genomic characterization uncovers novel biology.</title>
        <authorList>
            <person name="Wiegand S."/>
            <person name="Jogler M."/>
            <person name="Boedeker C."/>
            <person name="Pinto D."/>
            <person name="Vollmers J."/>
            <person name="Rivas-Marin E."/>
            <person name="Kohn T."/>
            <person name="Peeters S.H."/>
            <person name="Heuer A."/>
            <person name="Rast P."/>
            <person name="Oberbeckmann S."/>
            <person name="Bunk B."/>
            <person name="Jeske O."/>
            <person name="Meyerdierks A."/>
            <person name="Storesund J.E."/>
            <person name="Kallscheuer N."/>
            <person name="Luecker S."/>
            <person name="Lage O.M."/>
            <person name="Pohl T."/>
            <person name="Merkel B.J."/>
            <person name="Hornburger P."/>
            <person name="Mueller R.-W."/>
            <person name="Bruemmer F."/>
            <person name="Labrenz M."/>
            <person name="Spormann A.M."/>
            <person name="Op Den Camp H."/>
            <person name="Overmann J."/>
            <person name="Amann R."/>
            <person name="Jetten M.S.M."/>
            <person name="Mascher T."/>
            <person name="Medema M.H."/>
            <person name="Devos D.P."/>
            <person name="Kaster A.-K."/>
            <person name="Ovreas L."/>
            <person name="Rohde M."/>
            <person name="Galperin M.Y."/>
            <person name="Jogler C."/>
        </authorList>
    </citation>
    <scope>NUCLEOTIDE SEQUENCE [LARGE SCALE GENOMIC DNA]</scope>
    <source>
        <strain evidence="2 3">Pla123a</strain>
    </source>
</reference>
<feature type="domain" description="DUF2314" evidence="1">
    <location>
        <begin position="100"/>
        <end position="222"/>
    </location>
</feature>
<evidence type="ECO:0000313" key="3">
    <source>
        <dbReference type="Proteomes" id="UP000318478"/>
    </source>
</evidence>
<evidence type="ECO:0000313" key="2">
    <source>
        <dbReference type="EMBL" id="TWT77654.1"/>
    </source>
</evidence>
<dbReference type="Pfam" id="PF10077">
    <property type="entry name" value="DUF2314"/>
    <property type="match status" value="1"/>
</dbReference>
<organism evidence="2 3">
    <name type="scientific">Posidoniimonas polymericola</name>
    <dbReference type="NCBI Taxonomy" id="2528002"/>
    <lineage>
        <taxon>Bacteria</taxon>
        <taxon>Pseudomonadati</taxon>
        <taxon>Planctomycetota</taxon>
        <taxon>Planctomycetia</taxon>
        <taxon>Pirellulales</taxon>
        <taxon>Lacipirellulaceae</taxon>
        <taxon>Posidoniimonas</taxon>
    </lineage>
</organism>
<evidence type="ECO:0000259" key="1">
    <source>
        <dbReference type="Pfam" id="PF10077"/>
    </source>
</evidence>
<name>A0A5C5YRQ8_9BACT</name>
<dbReference type="AlphaFoldDB" id="A0A5C5YRQ8"/>
<dbReference type="Proteomes" id="UP000318478">
    <property type="component" value="Unassembled WGS sequence"/>
</dbReference>
<dbReference type="OrthoDB" id="7066376at2"/>
<dbReference type="EMBL" id="SJPO01000003">
    <property type="protein sequence ID" value="TWT77654.1"/>
    <property type="molecule type" value="Genomic_DNA"/>
</dbReference>
<comment type="caution">
    <text evidence="2">The sequence shown here is derived from an EMBL/GenBank/DDBJ whole genome shotgun (WGS) entry which is preliminary data.</text>
</comment>
<keyword evidence="3" id="KW-1185">Reference proteome</keyword>